<comment type="caution">
    <text evidence="1">The sequence shown here is derived from an EMBL/GenBank/DDBJ whole genome shotgun (WGS) entry which is preliminary data.</text>
</comment>
<evidence type="ECO:0000313" key="1">
    <source>
        <dbReference type="EMBL" id="KAG6945266.1"/>
    </source>
</evidence>
<gene>
    <name evidence="1" type="ORF">JG688_00016640</name>
</gene>
<proteinExistence type="predicted"/>
<sequence length="74" mass="8369">LKYIREHSDCKPIIRDVHNLVASLTVREIGTTTVAERLHKWMVEFSEALGNVGRIFVDDINGKVSCAQPICFNI</sequence>
<organism evidence="1 2">
    <name type="scientific">Phytophthora aleatoria</name>
    <dbReference type="NCBI Taxonomy" id="2496075"/>
    <lineage>
        <taxon>Eukaryota</taxon>
        <taxon>Sar</taxon>
        <taxon>Stramenopiles</taxon>
        <taxon>Oomycota</taxon>
        <taxon>Peronosporomycetes</taxon>
        <taxon>Peronosporales</taxon>
        <taxon>Peronosporaceae</taxon>
        <taxon>Phytophthora</taxon>
    </lineage>
</organism>
<dbReference type="EMBL" id="JAENGY010002151">
    <property type="protein sequence ID" value="KAG6945266.1"/>
    <property type="molecule type" value="Genomic_DNA"/>
</dbReference>
<protein>
    <submittedName>
        <fullName evidence="1">Uncharacterized protein</fullName>
    </submittedName>
</protein>
<name>A0A8J5IY02_9STRA</name>
<evidence type="ECO:0000313" key="2">
    <source>
        <dbReference type="Proteomes" id="UP000709295"/>
    </source>
</evidence>
<dbReference type="Proteomes" id="UP000709295">
    <property type="component" value="Unassembled WGS sequence"/>
</dbReference>
<reference evidence="1" key="1">
    <citation type="submission" date="2021-01" db="EMBL/GenBank/DDBJ databases">
        <title>Phytophthora aleatoria, a newly-described species from Pinus radiata is distinct from Phytophthora cactorum isolates based on comparative genomics.</title>
        <authorList>
            <person name="Mcdougal R."/>
            <person name="Panda P."/>
            <person name="Williams N."/>
            <person name="Studholme D.J."/>
        </authorList>
    </citation>
    <scope>NUCLEOTIDE SEQUENCE</scope>
    <source>
        <strain evidence="1">NZFS 4037</strain>
    </source>
</reference>
<dbReference type="AlphaFoldDB" id="A0A8J5IY02"/>
<accession>A0A8J5IY02</accession>
<feature type="non-terminal residue" evidence="1">
    <location>
        <position position="1"/>
    </location>
</feature>
<keyword evidence="2" id="KW-1185">Reference proteome</keyword>